<organism evidence="1 2">
    <name type="scientific">Durusdinium trenchii</name>
    <dbReference type="NCBI Taxonomy" id="1381693"/>
    <lineage>
        <taxon>Eukaryota</taxon>
        <taxon>Sar</taxon>
        <taxon>Alveolata</taxon>
        <taxon>Dinophyceae</taxon>
        <taxon>Suessiales</taxon>
        <taxon>Symbiodiniaceae</taxon>
        <taxon>Durusdinium</taxon>
    </lineage>
</organism>
<name>A0ABP0SH90_9DINO</name>
<dbReference type="EMBL" id="CAXAMN010027583">
    <property type="protein sequence ID" value="CAK9111646.1"/>
    <property type="molecule type" value="Genomic_DNA"/>
</dbReference>
<proteinExistence type="predicted"/>
<gene>
    <name evidence="1" type="ORF">CCMP2556_LOCUS51809</name>
</gene>
<evidence type="ECO:0000313" key="2">
    <source>
        <dbReference type="Proteomes" id="UP001642484"/>
    </source>
</evidence>
<sequence length="182" mass="20467">MMRRCASGQLCFCLRRRIRGFRKASMEVELDKCPPWNKNGSRQPPVCGGKYVCCREDASYCDLGQVITMFGSGQVAGGPARQANRLHVVMSCFTPVQPVPHAVYFPQEVTSIAQVIGSSNSQLAAPELKKQLNRFTARKKLCLQIMCPPKLYNINSLYKRDWTIQADSRKADAQYQSQSRIS</sequence>
<accession>A0ABP0SH90</accession>
<reference evidence="1 2" key="1">
    <citation type="submission" date="2024-02" db="EMBL/GenBank/DDBJ databases">
        <authorList>
            <person name="Chen Y."/>
            <person name="Shah S."/>
            <person name="Dougan E. K."/>
            <person name="Thang M."/>
            <person name="Chan C."/>
        </authorList>
    </citation>
    <scope>NUCLEOTIDE SEQUENCE [LARGE SCALE GENOMIC DNA]</scope>
</reference>
<protein>
    <submittedName>
        <fullName evidence="1">Uncharacterized protein</fullName>
    </submittedName>
</protein>
<keyword evidence="2" id="KW-1185">Reference proteome</keyword>
<dbReference type="Proteomes" id="UP001642484">
    <property type="component" value="Unassembled WGS sequence"/>
</dbReference>
<evidence type="ECO:0000313" key="1">
    <source>
        <dbReference type="EMBL" id="CAK9111646.1"/>
    </source>
</evidence>
<comment type="caution">
    <text evidence="1">The sequence shown here is derived from an EMBL/GenBank/DDBJ whole genome shotgun (WGS) entry which is preliminary data.</text>
</comment>